<evidence type="ECO:0000313" key="2">
    <source>
        <dbReference type="Proteomes" id="UP000197783"/>
    </source>
</evidence>
<dbReference type="AlphaFoldDB" id="A0A245ZFP6"/>
<dbReference type="EMBL" id="NBBJ01000005">
    <property type="protein sequence ID" value="OWK28558.1"/>
    <property type="molecule type" value="Genomic_DNA"/>
</dbReference>
<dbReference type="RefSeq" id="WP_140418479.1">
    <property type="nucleotide sequence ID" value="NZ_NBBJ01000005.1"/>
</dbReference>
<dbReference type="Proteomes" id="UP000197783">
    <property type="component" value="Unassembled WGS sequence"/>
</dbReference>
<gene>
    <name evidence="1" type="ORF">SPMU_28190</name>
</gene>
<keyword evidence="2" id="KW-1185">Reference proteome</keyword>
<comment type="caution">
    <text evidence="1">The sequence shown here is derived from an EMBL/GenBank/DDBJ whole genome shotgun (WGS) entry which is preliminary data.</text>
</comment>
<proteinExistence type="predicted"/>
<organism evidence="1 2">
    <name type="scientific">Sphingomonas mucosissima</name>
    <dbReference type="NCBI Taxonomy" id="370959"/>
    <lineage>
        <taxon>Bacteria</taxon>
        <taxon>Pseudomonadati</taxon>
        <taxon>Pseudomonadota</taxon>
        <taxon>Alphaproteobacteria</taxon>
        <taxon>Sphingomonadales</taxon>
        <taxon>Sphingomonadaceae</taxon>
        <taxon>Sphingomonas</taxon>
    </lineage>
</organism>
<sequence>MTRATIIISVCMALYGVAAWMFELPPFKGSPTFYENVATSGQSYTCKGGQQPSMFIRFEEEGEVAVVSAAGRNLRLPYKGGDFMADTYESGPWRLTLDPEANLTGPRSVRFGACY</sequence>
<evidence type="ECO:0008006" key="3">
    <source>
        <dbReference type="Google" id="ProtNLM"/>
    </source>
</evidence>
<name>A0A245ZFP6_9SPHN</name>
<accession>A0A245ZFP6</accession>
<evidence type="ECO:0000313" key="1">
    <source>
        <dbReference type="EMBL" id="OWK28558.1"/>
    </source>
</evidence>
<reference evidence="1 2" key="1">
    <citation type="submission" date="2017-03" db="EMBL/GenBank/DDBJ databases">
        <title>Genome sequence of Sphingomonas mucosissima DSM 17494.</title>
        <authorList>
            <person name="Poehlein A."/>
            <person name="Wuebbeler J.H."/>
            <person name="Steinbuechel A."/>
            <person name="Daniel R."/>
        </authorList>
    </citation>
    <scope>NUCLEOTIDE SEQUENCE [LARGE SCALE GENOMIC DNA]</scope>
    <source>
        <strain evidence="1 2">DSM 17494</strain>
    </source>
</reference>
<protein>
    <recommendedName>
        <fullName evidence="3">Membrane-bound lysozyme-inhibitor of c-type lysozyme</fullName>
    </recommendedName>
</protein>